<feature type="binding site" description="type 1 copper site" evidence="12">
    <location>
        <position position="869"/>
    </location>
    <ligand>
        <name>Cu cation</name>
        <dbReference type="ChEBI" id="CHEBI:23378"/>
        <label>1</label>
    </ligand>
</feature>
<feature type="transmembrane region" description="Helical" evidence="14">
    <location>
        <begin position="75"/>
        <end position="93"/>
    </location>
</feature>
<dbReference type="PANTHER" id="PTHR11709:SF394">
    <property type="entry name" value="FI03373P-RELATED"/>
    <property type="match status" value="1"/>
</dbReference>
<dbReference type="Pfam" id="PF13473">
    <property type="entry name" value="Cupredoxin_1"/>
    <property type="match status" value="1"/>
</dbReference>
<comment type="subunit">
    <text evidence="4">Homotrimer.</text>
</comment>
<keyword evidence="14" id="KW-0472">Membrane</keyword>
<feature type="transmembrane region" description="Helical" evidence="14">
    <location>
        <begin position="368"/>
        <end position="388"/>
    </location>
</feature>
<gene>
    <name evidence="17" type="ORF">CBZ_34720</name>
</gene>
<feature type="transmembrane region" description="Helical" evidence="14">
    <location>
        <begin position="265"/>
        <end position="290"/>
    </location>
</feature>
<evidence type="ECO:0000256" key="3">
    <source>
        <dbReference type="ARBA" id="ARBA00010609"/>
    </source>
</evidence>
<dbReference type="InterPro" id="IPR001287">
    <property type="entry name" value="NO2-reductase_Cu"/>
</dbReference>
<comment type="catalytic activity">
    <reaction evidence="11">
        <text>nitric oxide + Fe(III)-[cytochrome c] + H2O = Fe(II)-[cytochrome c] + nitrite + 2 H(+)</text>
        <dbReference type="Rhea" id="RHEA:15233"/>
        <dbReference type="Rhea" id="RHEA-COMP:10350"/>
        <dbReference type="Rhea" id="RHEA-COMP:14399"/>
        <dbReference type="ChEBI" id="CHEBI:15377"/>
        <dbReference type="ChEBI" id="CHEBI:15378"/>
        <dbReference type="ChEBI" id="CHEBI:16301"/>
        <dbReference type="ChEBI" id="CHEBI:16480"/>
        <dbReference type="ChEBI" id="CHEBI:29033"/>
        <dbReference type="ChEBI" id="CHEBI:29034"/>
        <dbReference type="EC" id="1.7.2.1"/>
    </reaction>
</comment>
<evidence type="ECO:0000256" key="4">
    <source>
        <dbReference type="ARBA" id="ARBA00011233"/>
    </source>
</evidence>
<keyword evidence="18" id="KW-1185">Reference proteome</keyword>
<protein>
    <recommendedName>
        <fullName evidence="6">Copper-containing nitrite reductase</fullName>
        <ecNumber evidence="5">1.7.2.1</ecNumber>
    </recommendedName>
</protein>
<evidence type="ECO:0000256" key="12">
    <source>
        <dbReference type="PIRSR" id="PIRSR601287-1"/>
    </source>
</evidence>
<feature type="domain" description="EfeO-type cupredoxin-like" evidence="16">
    <location>
        <begin position="460"/>
        <end position="526"/>
    </location>
</feature>
<keyword evidence="7 12" id="KW-0479">Metal-binding</keyword>
<evidence type="ECO:0000256" key="10">
    <source>
        <dbReference type="ARBA" id="ARBA00023008"/>
    </source>
</evidence>
<dbReference type="PRINTS" id="PR00695">
    <property type="entry name" value="CUNO2RDTASE"/>
</dbReference>
<dbReference type="Pfam" id="PF07732">
    <property type="entry name" value="Cu-oxidase_3"/>
    <property type="match status" value="1"/>
</dbReference>
<dbReference type="GO" id="GO:0050421">
    <property type="term" value="F:nitrite reductase (NO-forming) activity"/>
    <property type="evidence" value="ECO:0007669"/>
    <property type="project" value="UniProtKB-EC"/>
</dbReference>
<feature type="transmembrane region" description="Helical" evidence="14">
    <location>
        <begin position="99"/>
        <end position="122"/>
    </location>
</feature>
<proteinExistence type="inferred from homology"/>
<dbReference type="InterPro" id="IPR045087">
    <property type="entry name" value="Cu-oxidase_fam"/>
</dbReference>
<evidence type="ECO:0000259" key="15">
    <source>
        <dbReference type="Pfam" id="PF07732"/>
    </source>
</evidence>
<feature type="compositionally biased region" description="Gly residues" evidence="13">
    <location>
        <begin position="574"/>
        <end position="585"/>
    </location>
</feature>
<dbReference type="EMBL" id="BIMR01000411">
    <property type="protein sequence ID" value="GCE78416.1"/>
    <property type="molecule type" value="Genomic_DNA"/>
</dbReference>
<evidence type="ECO:0000256" key="13">
    <source>
        <dbReference type="SAM" id="MobiDB-lite"/>
    </source>
</evidence>
<dbReference type="CDD" id="cd04208">
    <property type="entry name" value="CuRO_2_CuNIR"/>
    <property type="match status" value="1"/>
</dbReference>
<keyword evidence="14" id="KW-1133">Transmembrane helix</keyword>
<dbReference type="InterPro" id="IPR011707">
    <property type="entry name" value="Cu-oxidase-like_N"/>
</dbReference>
<comment type="cofactor">
    <cofactor evidence="2 12">
        <name>Cu(2+)</name>
        <dbReference type="ChEBI" id="CHEBI:29036"/>
    </cofactor>
</comment>
<dbReference type="Gene3D" id="2.60.40.420">
    <property type="entry name" value="Cupredoxins - blue copper proteins"/>
    <property type="match status" value="3"/>
</dbReference>
<evidence type="ECO:0000259" key="16">
    <source>
        <dbReference type="Pfam" id="PF13473"/>
    </source>
</evidence>
<comment type="cofactor">
    <cofactor evidence="1 12">
        <name>Cu(+)</name>
        <dbReference type="ChEBI" id="CHEBI:49552"/>
    </cofactor>
</comment>
<feature type="transmembrane region" description="Helical" evidence="14">
    <location>
        <begin position="176"/>
        <end position="195"/>
    </location>
</feature>
<evidence type="ECO:0000256" key="5">
    <source>
        <dbReference type="ARBA" id="ARBA00011882"/>
    </source>
</evidence>
<keyword evidence="10 12" id="KW-0186">Copper</keyword>
<dbReference type="OrthoDB" id="345021at2"/>
<keyword evidence="8" id="KW-0677">Repeat</keyword>
<keyword evidence="14" id="KW-0812">Transmembrane</keyword>
<feature type="domain" description="Plastocyanin-like" evidence="15">
    <location>
        <begin position="628"/>
        <end position="737"/>
    </location>
</feature>
<feature type="binding site" description="type 1 copper site" evidence="12">
    <location>
        <position position="715"/>
    </location>
    <ligand>
        <name>Cu cation</name>
        <dbReference type="ChEBI" id="CHEBI:23378"/>
        <label>1</label>
    </ligand>
</feature>
<feature type="transmembrane region" description="Helical" evidence="14">
    <location>
        <begin position="423"/>
        <end position="441"/>
    </location>
</feature>
<dbReference type="Proteomes" id="UP000289954">
    <property type="component" value="Unassembled WGS sequence"/>
</dbReference>
<evidence type="ECO:0000256" key="9">
    <source>
        <dbReference type="ARBA" id="ARBA00023002"/>
    </source>
</evidence>
<dbReference type="EC" id="1.7.2.1" evidence="5"/>
<evidence type="ECO:0000256" key="8">
    <source>
        <dbReference type="ARBA" id="ARBA00022737"/>
    </source>
</evidence>
<feature type="binding site" description="type 1 copper site" evidence="12">
    <location>
        <position position="680"/>
    </location>
    <ligand>
        <name>Cu cation</name>
        <dbReference type="ChEBI" id="CHEBI:23378"/>
        <label>1</label>
    </ligand>
</feature>
<evidence type="ECO:0000256" key="2">
    <source>
        <dbReference type="ARBA" id="ARBA00001973"/>
    </source>
</evidence>
<dbReference type="GO" id="GO:0005507">
    <property type="term" value="F:copper ion binding"/>
    <property type="evidence" value="ECO:0007669"/>
    <property type="project" value="InterPro"/>
</dbReference>
<dbReference type="AlphaFoldDB" id="A0A402DWE7"/>
<evidence type="ECO:0000313" key="17">
    <source>
        <dbReference type="EMBL" id="GCE78416.1"/>
    </source>
</evidence>
<feature type="transmembrane region" description="Helical" evidence="14">
    <location>
        <begin position="233"/>
        <end position="253"/>
    </location>
</feature>
<feature type="transmembrane region" description="Helical" evidence="14">
    <location>
        <begin position="207"/>
        <end position="227"/>
    </location>
</feature>
<name>A0A402DWE7_9CELL</name>
<feature type="transmembrane region" description="Helical" evidence="14">
    <location>
        <begin position="37"/>
        <end position="54"/>
    </location>
</feature>
<feature type="transmembrane region" description="Helical" evidence="14">
    <location>
        <begin position="302"/>
        <end position="325"/>
    </location>
</feature>
<feature type="transmembrane region" description="Helical" evidence="14">
    <location>
        <begin position="134"/>
        <end position="156"/>
    </location>
</feature>
<dbReference type="PANTHER" id="PTHR11709">
    <property type="entry name" value="MULTI-COPPER OXIDASE"/>
    <property type="match status" value="1"/>
</dbReference>
<comment type="similarity">
    <text evidence="3">Belongs to the multicopper oxidase family.</text>
</comment>
<comment type="caution">
    <text evidence="17">The sequence shown here is derived from an EMBL/GenBank/DDBJ whole genome shotgun (WGS) entry which is preliminary data.</text>
</comment>
<dbReference type="SUPFAM" id="SSF49503">
    <property type="entry name" value="Cupredoxins"/>
    <property type="match status" value="3"/>
</dbReference>
<feature type="binding site" description="type 1 copper site" evidence="12">
    <location>
        <position position="723"/>
    </location>
    <ligand>
        <name>Cu cation</name>
        <dbReference type="ChEBI" id="CHEBI:23378"/>
        <label>1</label>
    </ligand>
</feature>
<evidence type="ECO:0000256" key="11">
    <source>
        <dbReference type="ARBA" id="ARBA00049340"/>
    </source>
</evidence>
<feature type="binding site" description="type 1 copper site" evidence="12">
    <location>
        <position position="714"/>
    </location>
    <ligand>
        <name>Cu cation</name>
        <dbReference type="ChEBI" id="CHEBI:23378"/>
        <label>1</label>
    </ligand>
</feature>
<feature type="region of interest" description="Disordered" evidence="13">
    <location>
        <begin position="563"/>
        <end position="588"/>
    </location>
</feature>
<sequence>MTRASWHLRANALVGAWLVAAVLATLVHRAVPAAGWLMVHLLLLGAVSTAILVWSQHFADTLLRRPAPGGRRGHTVRLAAHTLGSVLVVGGLVSSVWALVVAGGVLVAGGAVAHAVVLVRQGRGALPSRFGPMVRYYVVATALLPVGVTLGVLMARGDLADEVHGRAYVAHVALNLLGWVGITVLGTLVVLWPTVLHARIDERAEAAGPRALPVLVGGLGVVCAGAATGWRPLVGVGCLVVVAGCAVLVRSMVDQARDSAPRTYAAWSVGAAVAWLVVCTLAYGAIVATAPSWAEAVDRVRVLVVPFAVGFAAQVLVGSLSYLLSVVLGGGPATARRTAAELDRGALVRLVLVNGGLALYLAPVPAPVRVVCSLVVLGALATFLVLALRAVVLARRAGPPVPVPRPTGPVTAVEVPRPHRSGAAAVGVGVLALVVALGVALDPPAAGIGLVSAAGADGVAATGETRTVRVEAHDMRFSPDRIEVTAGDRLVIEVVNADPQTVHDLTLATGATTGRLAPGESATVDVGVVGRSLDAWCAVAGHRYMGMTLDIVAVGGETVTADDTSDMADDSAGARGGHAGHGSTGTTGTSAAADLDLMAAPDDAFVARDATAPVSLPAGRTHRRTLTVQEVEREVAPGVTQTLWTFDGTAPGPVLRGQVGDTFEITLVNDGSIGHSIDFHAGELVPDDTMRTIPPGESLTFSFTATRSGIWMYHCSTMPMSLHIANGMFGAVIVDPPGLPTVDHEYVVVQSELYLGPQGGVADAERIATRTPDLVVFNGYAHQYRDRPLEVTAGDRVRFWVLDAGPNSSSAFHVVGAQFDTLYREGDWVLRDGGSTGTGGAQVLSLAPAEGGFVELTIPQAGTYPFVSHAMSDAEQGASGRLVVTAP</sequence>
<evidence type="ECO:0000256" key="1">
    <source>
        <dbReference type="ARBA" id="ARBA00001960"/>
    </source>
</evidence>
<feature type="binding site" description="type 1 copper site" evidence="12">
    <location>
        <position position="728"/>
    </location>
    <ligand>
        <name>Cu cation</name>
        <dbReference type="ChEBI" id="CHEBI:23378"/>
        <label>1</label>
    </ligand>
</feature>
<evidence type="ECO:0000256" key="14">
    <source>
        <dbReference type="SAM" id="Phobius"/>
    </source>
</evidence>
<accession>A0A402DWE7</accession>
<feature type="transmembrane region" description="Helical" evidence="14">
    <location>
        <begin position="12"/>
        <end position="31"/>
    </location>
</feature>
<feature type="binding site" description="type 1 copper site" evidence="12">
    <location>
        <position position="675"/>
    </location>
    <ligand>
        <name>Cu cation</name>
        <dbReference type="ChEBI" id="CHEBI:23378"/>
        <label>1</label>
    </ligand>
</feature>
<dbReference type="InterPro" id="IPR028096">
    <property type="entry name" value="EfeO_Cupredoxin"/>
</dbReference>
<dbReference type="CDD" id="cd11020">
    <property type="entry name" value="CuRO_1_CuNIR"/>
    <property type="match status" value="1"/>
</dbReference>
<evidence type="ECO:0000256" key="6">
    <source>
        <dbReference type="ARBA" id="ARBA00017290"/>
    </source>
</evidence>
<feature type="transmembrane region" description="Helical" evidence="14">
    <location>
        <begin position="346"/>
        <end position="362"/>
    </location>
</feature>
<evidence type="ECO:0000256" key="7">
    <source>
        <dbReference type="ARBA" id="ARBA00022723"/>
    </source>
</evidence>
<reference evidence="17 18" key="1">
    <citation type="submission" date="2019-01" db="EMBL/GenBank/DDBJ databases">
        <title>Draft genome sequence of Cellulomonas takizawaensis strain TKZ-21.</title>
        <authorList>
            <person name="Yamamura H."/>
            <person name="Hayashi T."/>
            <person name="Hamada M."/>
            <person name="Serisawa Y."/>
            <person name="Matsuyama K."/>
            <person name="Nakagawa Y."/>
            <person name="Otoguro M."/>
            <person name="Yanagida F."/>
            <person name="Hayakawa M."/>
        </authorList>
    </citation>
    <scope>NUCLEOTIDE SEQUENCE [LARGE SCALE GENOMIC DNA]</scope>
    <source>
        <strain evidence="17 18">NBRC12680</strain>
    </source>
</reference>
<organism evidence="17 18">
    <name type="scientific">Cellulomonas biazotea</name>
    <dbReference type="NCBI Taxonomy" id="1709"/>
    <lineage>
        <taxon>Bacteria</taxon>
        <taxon>Bacillati</taxon>
        <taxon>Actinomycetota</taxon>
        <taxon>Actinomycetes</taxon>
        <taxon>Micrococcales</taxon>
        <taxon>Cellulomonadaceae</taxon>
        <taxon>Cellulomonas</taxon>
    </lineage>
</organism>
<dbReference type="InterPro" id="IPR008972">
    <property type="entry name" value="Cupredoxin"/>
</dbReference>
<keyword evidence="9" id="KW-0560">Oxidoreductase</keyword>
<evidence type="ECO:0000313" key="18">
    <source>
        <dbReference type="Proteomes" id="UP000289954"/>
    </source>
</evidence>
<dbReference type="RefSeq" id="WP_130783106.1">
    <property type="nucleotide sequence ID" value="NZ_BIMR01000411.1"/>
</dbReference>